<sequence>ATWTTFRLNPAGNEPQVKTVLPTSIDLDPGAGVQEMILVGTLGGDGGLYRSDDDGQTYTRLAIVAGSPSADVTQLIVDPNDSNTFYAGVAGQGVFRGQFSAGTGIVTWTALNTGLAGFGVSADIQLAAHDAGATTVLFALVCGSSRGAFRLDTAGGNTTWTALAQPPTIFSDDAVDWSGNFLVADPVNSQIAYATGYSSGDHVYRYDPSGAGSWIAIMGGGGGPTRPHPDGRGLAFMDSNTLVEVNDGGIYFLPNPSTATPAINNWQSFNGNTSNGLGIGAVEFHNVAWDGFFNVIAGGSQDNGTEVQQSAGNLIWTVINGGDGGDVTIDDVTLAGAGRSIRYVSSQNMGGFRRIVFDSATNIVQNVPILPGGGLTDFNGTFVPHFEVNTIDPAAGDSKSLVVGGGGTSPVYEATMPTVVNSNADVTWTAVPVAGGFGTVNTLAYGGRRNGADDPDILYAGTENGVYLRTTAGGTLNATATAFPGGAVSDISLDPDDWQHAFVISATGVWETTDAGATAWTPRTGNLVNPNLRTVEYADVDDVDAVLVGGLGGVFRMITNSPGLWSEYGQFLPNTAVYDLDYDFNDNVVVVGTLGRGAWKVENARDTLTVTGVLQITGDTDFPGQDDVIELVRDPNIPTLLLVILNGTEFGPYQIDTIEQINVDALGGNDTLIVDSSNGLINVPLGIRYNAGIGFDDLWLEQTGGDTQTDEALVVGARPRSGQSVITGPGGTQTVFFERTEPIVSIVPAVTLSVTSIPGLASLLQRDNAINYSASQIIASGGRVTVDNFEPIEFINKQNLVIDAGAGSDTIHLNNPSTPTGLTSITVNGDDPTASDTLIVNGVAGTVLVHTGSLTITGVTGLAGAVPVNYGTIEELVVSAGSSSRLTVRGSADYTVNPGAAVDEGTVLTAWIPISFVGFGPGATIELAGTDDLVVNGTEAPDAFAVAATSGDVTPAGRATIERSGSLTDLYLNGLGGDDTFDVTGSQPYTTINISGGDPSASDVANLTGNGSAAVSASVGDNDPVVTGGGLGTVNLSGVEIVNLDASGEDLTVSATASADAVWVTPLGANSGALQANGVAPVVNFSDVATFSVDLLAGSDTLTVNGSAGADEITVSGSAVAITGKEAVNYSNTEALTVNGLEGSDSFDVTPAAIPIFIDGGDPIASLPGDLLTIQSGGDPVTINPGPENDEGSFDVGANEPVSFDRVESFSIVGGGPLVVNGTNGPDAITLIARDDSTHAGADGVQDFTVSINGSSDFLFLDVPQVTVNALSGSDEIVLRTPAPNDAAWGTDVTIHGGPPSASDRVVVETPGADPETVVYTPTGADAGSIDIDGDLVTLTGVEELVYDGEGDDDSLTVVGTSGDDVIVHTPGVADDAGSFAVNTL</sequence>
<organism evidence="1">
    <name type="scientific">marine sediment metagenome</name>
    <dbReference type="NCBI Taxonomy" id="412755"/>
    <lineage>
        <taxon>unclassified sequences</taxon>
        <taxon>metagenomes</taxon>
        <taxon>ecological metagenomes</taxon>
    </lineage>
</organism>
<proteinExistence type="predicted"/>
<feature type="non-terminal residue" evidence="1">
    <location>
        <position position="1385"/>
    </location>
</feature>
<evidence type="ECO:0000313" key="1">
    <source>
        <dbReference type="EMBL" id="KKM72636.1"/>
    </source>
</evidence>
<reference evidence="1" key="1">
    <citation type="journal article" date="2015" name="Nature">
        <title>Complex archaea that bridge the gap between prokaryotes and eukaryotes.</title>
        <authorList>
            <person name="Spang A."/>
            <person name="Saw J.H."/>
            <person name="Jorgensen S.L."/>
            <person name="Zaremba-Niedzwiedzka K."/>
            <person name="Martijn J."/>
            <person name="Lind A.E."/>
            <person name="van Eijk R."/>
            <person name="Schleper C."/>
            <person name="Guy L."/>
            <person name="Ettema T.J."/>
        </authorList>
    </citation>
    <scope>NUCLEOTIDE SEQUENCE</scope>
</reference>
<name>A0A0F9KDB5_9ZZZZ</name>
<dbReference type="InterPro" id="IPR015943">
    <property type="entry name" value="WD40/YVTN_repeat-like_dom_sf"/>
</dbReference>
<dbReference type="EMBL" id="LAZR01009432">
    <property type="protein sequence ID" value="KKM72636.1"/>
    <property type="molecule type" value="Genomic_DNA"/>
</dbReference>
<feature type="non-terminal residue" evidence="1">
    <location>
        <position position="1"/>
    </location>
</feature>
<dbReference type="Gene3D" id="2.130.10.10">
    <property type="entry name" value="YVTN repeat-like/Quinoprotein amine dehydrogenase"/>
    <property type="match status" value="2"/>
</dbReference>
<comment type="caution">
    <text evidence="1">The sequence shown here is derived from an EMBL/GenBank/DDBJ whole genome shotgun (WGS) entry which is preliminary data.</text>
</comment>
<gene>
    <name evidence="1" type="ORF">LCGC14_1418530</name>
</gene>
<dbReference type="SUPFAM" id="SSF110296">
    <property type="entry name" value="Oligoxyloglucan reducing end-specific cellobiohydrolase"/>
    <property type="match status" value="2"/>
</dbReference>
<accession>A0A0F9KDB5</accession>
<protein>
    <submittedName>
        <fullName evidence="1">Uncharacterized protein</fullName>
    </submittedName>
</protein>